<accession>A0A345ZUT9</accession>
<dbReference type="InterPro" id="IPR017871">
    <property type="entry name" value="ABC_transporter-like_CS"/>
</dbReference>
<dbReference type="InterPro" id="IPR003439">
    <property type="entry name" value="ABC_transporter-like_ATP-bd"/>
</dbReference>
<dbReference type="SMART" id="SM00382">
    <property type="entry name" value="AAA"/>
    <property type="match status" value="1"/>
</dbReference>
<dbReference type="AlphaFoldDB" id="A0A345ZUT9"/>
<dbReference type="KEGG" id="ptaw:DW352_09290"/>
<dbReference type="InterPro" id="IPR050319">
    <property type="entry name" value="ABC_transp_ATP-bind"/>
</dbReference>
<dbReference type="PANTHER" id="PTHR43776">
    <property type="entry name" value="TRANSPORT ATP-BINDING PROTEIN"/>
    <property type="match status" value="1"/>
</dbReference>
<keyword evidence="4 6" id="KW-0067">ATP-binding</keyword>
<feature type="domain" description="ABC transporter" evidence="5">
    <location>
        <begin position="27"/>
        <end position="269"/>
    </location>
</feature>
<dbReference type="CDD" id="cd03257">
    <property type="entry name" value="ABC_NikE_OppD_transporters"/>
    <property type="match status" value="1"/>
</dbReference>
<dbReference type="Gene3D" id="3.40.50.300">
    <property type="entry name" value="P-loop containing nucleotide triphosphate hydrolases"/>
    <property type="match status" value="1"/>
</dbReference>
<evidence type="ECO:0000256" key="3">
    <source>
        <dbReference type="ARBA" id="ARBA00022741"/>
    </source>
</evidence>
<gene>
    <name evidence="6" type="ORF">DW352_09290</name>
</gene>
<reference evidence="6 7" key="1">
    <citation type="submission" date="2018-07" db="EMBL/GenBank/DDBJ databases">
        <authorList>
            <person name="Quirk P.G."/>
            <person name="Krulwich T.A."/>
        </authorList>
    </citation>
    <scope>NUCLEOTIDE SEQUENCE [LARGE SCALE GENOMIC DNA]</scope>
    <source>
        <strain evidence="6 7">CC-BB4</strain>
    </source>
</reference>
<protein>
    <submittedName>
        <fullName evidence="6">ABC transporter ATP-binding protein</fullName>
    </submittedName>
</protein>
<evidence type="ECO:0000259" key="5">
    <source>
        <dbReference type="PROSITE" id="PS50893"/>
    </source>
</evidence>
<dbReference type="OrthoDB" id="9815712at2"/>
<keyword evidence="7" id="KW-1185">Reference proteome</keyword>
<evidence type="ECO:0000313" key="6">
    <source>
        <dbReference type="EMBL" id="AXK80686.1"/>
    </source>
</evidence>
<keyword evidence="3" id="KW-0547">Nucleotide-binding</keyword>
<dbReference type="PROSITE" id="PS00211">
    <property type="entry name" value="ABC_TRANSPORTER_1"/>
    <property type="match status" value="1"/>
</dbReference>
<dbReference type="PANTHER" id="PTHR43776:SF7">
    <property type="entry name" value="D,D-DIPEPTIDE TRANSPORT ATP-BINDING PROTEIN DDPF-RELATED"/>
    <property type="match status" value="1"/>
</dbReference>
<evidence type="ECO:0000256" key="1">
    <source>
        <dbReference type="ARBA" id="ARBA00005417"/>
    </source>
</evidence>
<dbReference type="GO" id="GO:0005524">
    <property type="term" value="F:ATP binding"/>
    <property type="evidence" value="ECO:0007669"/>
    <property type="project" value="UniProtKB-KW"/>
</dbReference>
<dbReference type="EMBL" id="CP031417">
    <property type="protein sequence ID" value="AXK80686.1"/>
    <property type="molecule type" value="Genomic_DNA"/>
</dbReference>
<dbReference type="GO" id="GO:0016887">
    <property type="term" value="F:ATP hydrolysis activity"/>
    <property type="evidence" value="ECO:0007669"/>
    <property type="project" value="InterPro"/>
</dbReference>
<dbReference type="Proteomes" id="UP000254889">
    <property type="component" value="Chromosome"/>
</dbReference>
<dbReference type="SUPFAM" id="SSF52540">
    <property type="entry name" value="P-loop containing nucleoside triphosphate hydrolases"/>
    <property type="match status" value="1"/>
</dbReference>
<evidence type="ECO:0000256" key="4">
    <source>
        <dbReference type="ARBA" id="ARBA00022840"/>
    </source>
</evidence>
<name>A0A345ZUT9_9HYPH</name>
<dbReference type="PROSITE" id="PS50893">
    <property type="entry name" value="ABC_TRANSPORTER_2"/>
    <property type="match status" value="1"/>
</dbReference>
<dbReference type="InterPro" id="IPR003593">
    <property type="entry name" value="AAA+_ATPase"/>
</dbReference>
<dbReference type="Pfam" id="PF00005">
    <property type="entry name" value="ABC_tran"/>
    <property type="match status" value="1"/>
</dbReference>
<evidence type="ECO:0000313" key="7">
    <source>
        <dbReference type="Proteomes" id="UP000254889"/>
    </source>
</evidence>
<dbReference type="RefSeq" id="WP_115690578.1">
    <property type="nucleotide sequence ID" value="NZ_CP031417.1"/>
</dbReference>
<organism evidence="6 7">
    <name type="scientific">Pseudolabrys taiwanensis</name>
    <dbReference type="NCBI Taxonomy" id="331696"/>
    <lineage>
        <taxon>Bacteria</taxon>
        <taxon>Pseudomonadati</taxon>
        <taxon>Pseudomonadota</taxon>
        <taxon>Alphaproteobacteria</taxon>
        <taxon>Hyphomicrobiales</taxon>
        <taxon>Xanthobacteraceae</taxon>
        <taxon>Pseudolabrys</taxon>
    </lineage>
</organism>
<sequence length="275" mass="29880">MSVSSDVTQNDGATPLLCVRGITKTFVRSARLFGKPVETVALQNLSVDVSDGEILGIVGESGSGKTTLGRIIVGLDEPDKGQITMAGRVLVDCDGENRTVVHASKRGIGMIFQDPYSSLNPRMSIRSLVSEGLQIAGTLGRREINDQVEQFLTMVGLRASDADKYPHQFSGGQRQRIGIARALIMHPKVLIADEAVSALDVSVQMQVLNLLLDLRDKLKFAMIFITHNIGVVEYLCDRVVVMSQGEAVERGETHAVIDSPAHEYTRSLLEAVPRI</sequence>
<comment type="similarity">
    <text evidence="1">Belongs to the ABC transporter superfamily.</text>
</comment>
<dbReference type="InterPro" id="IPR027417">
    <property type="entry name" value="P-loop_NTPase"/>
</dbReference>
<proteinExistence type="inferred from homology"/>
<dbReference type="GO" id="GO:0055085">
    <property type="term" value="P:transmembrane transport"/>
    <property type="evidence" value="ECO:0007669"/>
    <property type="project" value="UniProtKB-ARBA"/>
</dbReference>
<keyword evidence="2" id="KW-0813">Transport</keyword>
<evidence type="ECO:0000256" key="2">
    <source>
        <dbReference type="ARBA" id="ARBA00022448"/>
    </source>
</evidence>